<evidence type="ECO:0000313" key="2">
    <source>
        <dbReference type="EMBL" id="GFQ91893.1"/>
    </source>
</evidence>
<feature type="region of interest" description="Disordered" evidence="1">
    <location>
        <begin position="52"/>
        <end position="101"/>
    </location>
</feature>
<sequence length="116" mass="12993">MNYEEVSCGHNPINSTDESKQTPTLHFEQKLTEDGSESKEFRSVERFVTSQKMNSGMLCRGHPSEGGQSRDGQTGRKGADDGREWNTKGFPVGRTELPNRRLPEIRTLSGFFSLAN</sequence>
<feature type="compositionally biased region" description="Basic and acidic residues" evidence="1">
    <location>
        <begin position="73"/>
        <end position="86"/>
    </location>
</feature>
<dbReference type="OrthoDB" id="10581681at2759"/>
<organism evidence="2 3">
    <name type="scientific">Trichonephila clavata</name>
    <name type="common">Joro spider</name>
    <name type="synonym">Nephila clavata</name>
    <dbReference type="NCBI Taxonomy" id="2740835"/>
    <lineage>
        <taxon>Eukaryota</taxon>
        <taxon>Metazoa</taxon>
        <taxon>Ecdysozoa</taxon>
        <taxon>Arthropoda</taxon>
        <taxon>Chelicerata</taxon>
        <taxon>Arachnida</taxon>
        <taxon>Araneae</taxon>
        <taxon>Araneomorphae</taxon>
        <taxon>Entelegynae</taxon>
        <taxon>Araneoidea</taxon>
        <taxon>Nephilidae</taxon>
        <taxon>Trichonephila</taxon>
    </lineage>
</organism>
<comment type="caution">
    <text evidence="2">The sequence shown here is derived from an EMBL/GenBank/DDBJ whole genome shotgun (WGS) entry which is preliminary data.</text>
</comment>
<reference evidence="2" key="1">
    <citation type="submission" date="2020-07" db="EMBL/GenBank/DDBJ databases">
        <title>Multicomponent nature underlies the extraordinary mechanical properties of spider dragline silk.</title>
        <authorList>
            <person name="Kono N."/>
            <person name="Nakamura H."/>
            <person name="Mori M."/>
            <person name="Yoshida Y."/>
            <person name="Ohtoshi R."/>
            <person name="Malay A.D."/>
            <person name="Moran D.A.P."/>
            <person name="Tomita M."/>
            <person name="Numata K."/>
            <person name="Arakawa K."/>
        </authorList>
    </citation>
    <scope>NUCLEOTIDE SEQUENCE</scope>
</reference>
<accession>A0A8X6L302</accession>
<gene>
    <name evidence="2" type="ORF">TNCT_841</name>
</gene>
<evidence type="ECO:0000313" key="3">
    <source>
        <dbReference type="Proteomes" id="UP000887116"/>
    </source>
</evidence>
<protein>
    <submittedName>
        <fullName evidence="2">Uncharacterized protein</fullName>
    </submittedName>
</protein>
<dbReference type="Proteomes" id="UP000887116">
    <property type="component" value="Unassembled WGS sequence"/>
</dbReference>
<keyword evidence="3" id="KW-1185">Reference proteome</keyword>
<proteinExistence type="predicted"/>
<feature type="compositionally biased region" description="Polar residues" evidence="1">
    <location>
        <begin position="12"/>
        <end position="24"/>
    </location>
</feature>
<dbReference type="AlphaFoldDB" id="A0A8X6L302"/>
<name>A0A8X6L302_TRICU</name>
<evidence type="ECO:0000256" key="1">
    <source>
        <dbReference type="SAM" id="MobiDB-lite"/>
    </source>
</evidence>
<dbReference type="EMBL" id="BMAO01004038">
    <property type="protein sequence ID" value="GFQ91893.1"/>
    <property type="molecule type" value="Genomic_DNA"/>
</dbReference>
<feature type="region of interest" description="Disordered" evidence="1">
    <location>
        <begin position="1"/>
        <end position="24"/>
    </location>
</feature>